<reference evidence="12" key="1">
    <citation type="submission" date="2016-04" db="EMBL/GenBank/DDBJ databases">
        <authorList>
            <person name="Lyu Z."/>
            <person name="Lyu W."/>
        </authorList>
    </citation>
    <scope>NUCLEOTIDE SEQUENCE [LARGE SCALE GENOMIC DNA]</scope>
    <source>
        <strain evidence="12">C44</strain>
    </source>
</reference>
<evidence type="ECO:0000313" key="11">
    <source>
        <dbReference type="EMBL" id="OAS89042.1"/>
    </source>
</evidence>
<evidence type="ECO:0000256" key="1">
    <source>
        <dbReference type="ARBA" id="ARBA00004429"/>
    </source>
</evidence>
<dbReference type="AlphaFoldDB" id="A0A179T9F3"/>
<evidence type="ECO:0000256" key="8">
    <source>
        <dbReference type="ARBA" id="ARBA00038436"/>
    </source>
</evidence>
<evidence type="ECO:0000259" key="10">
    <source>
        <dbReference type="Pfam" id="PF04290"/>
    </source>
</evidence>
<feature type="transmembrane region" description="Helical" evidence="9">
    <location>
        <begin position="12"/>
        <end position="33"/>
    </location>
</feature>
<proteinExistence type="inferred from homology"/>
<gene>
    <name evidence="11" type="ORF">A6K24_00280</name>
</gene>
<keyword evidence="3" id="KW-1003">Cell membrane</keyword>
<dbReference type="GO" id="GO:0022857">
    <property type="term" value="F:transmembrane transporter activity"/>
    <property type="evidence" value="ECO:0007669"/>
    <property type="project" value="TreeGrafter"/>
</dbReference>
<keyword evidence="6 9" id="KW-1133">Transmembrane helix</keyword>
<keyword evidence="5 9" id="KW-0812">Transmembrane</keyword>
<evidence type="ECO:0000313" key="12">
    <source>
        <dbReference type="Proteomes" id="UP000078534"/>
    </source>
</evidence>
<comment type="subcellular location">
    <subcellularLocation>
        <location evidence="1">Cell inner membrane</location>
        <topology evidence="1">Multi-pass membrane protein</topology>
    </subcellularLocation>
</comment>
<dbReference type="InterPro" id="IPR007387">
    <property type="entry name" value="TRAP_DctQ"/>
</dbReference>
<dbReference type="GO" id="GO:0015740">
    <property type="term" value="P:C4-dicarboxylate transport"/>
    <property type="evidence" value="ECO:0007669"/>
    <property type="project" value="TreeGrafter"/>
</dbReference>
<feature type="transmembrane region" description="Helical" evidence="9">
    <location>
        <begin position="128"/>
        <end position="147"/>
    </location>
</feature>
<accession>A0A179T9F3</accession>
<evidence type="ECO:0000256" key="6">
    <source>
        <dbReference type="ARBA" id="ARBA00022989"/>
    </source>
</evidence>
<dbReference type="RefSeq" id="WP_066323730.1">
    <property type="nucleotide sequence ID" value="NZ_LWSG01000001.1"/>
</dbReference>
<feature type="domain" description="Tripartite ATP-independent periplasmic transporters DctQ component" evidence="10">
    <location>
        <begin position="24"/>
        <end position="152"/>
    </location>
</feature>
<evidence type="ECO:0000256" key="2">
    <source>
        <dbReference type="ARBA" id="ARBA00022448"/>
    </source>
</evidence>
<dbReference type="STRING" id="152268.A6K24_00280"/>
<sequence>MKNIAKAINAHFEEYICIILFSSMTILVGAQVLSRFIFNFPLDWTEELARFIFIWLVYIAISLAAKHNAHLKMEVGEKLLSKIIGNKIYYVSDICWLAFNIYMIFYGSKMVQELMGSIQVSAVTRINMGYVYLIIPIGFTIMSIRIIQNMWLRRLDINSTNQLNPQDHSTTNGKNNNQHII</sequence>
<dbReference type="GO" id="GO:0005886">
    <property type="term" value="C:plasma membrane"/>
    <property type="evidence" value="ECO:0007669"/>
    <property type="project" value="UniProtKB-SubCell"/>
</dbReference>
<protein>
    <recommendedName>
        <fullName evidence="10">Tripartite ATP-independent periplasmic transporters DctQ component domain-containing protein</fullName>
    </recommendedName>
</protein>
<dbReference type="Proteomes" id="UP000078534">
    <property type="component" value="Unassembled WGS sequence"/>
</dbReference>
<organism evidence="11 12">
    <name type="scientific">Metabacillus litoralis</name>
    <dbReference type="NCBI Taxonomy" id="152268"/>
    <lineage>
        <taxon>Bacteria</taxon>
        <taxon>Bacillati</taxon>
        <taxon>Bacillota</taxon>
        <taxon>Bacilli</taxon>
        <taxon>Bacillales</taxon>
        <taxon>Bacillaceae</taxon>
        <taxon>Metabacillus</taxon>
    </lineage>
</organism>
<dbReference type="PANTHER" id="PTHR35011:SF2">
    <property type="entry name" value="2,3-DIKETO-L-GULONATE TRAP TRANSPORTER SMALL PERMEASE PROTEIN YIAM"/>
    <property type="match status" value="1"/>
</dbReference>
<keyword evidence="2" id="KW-0813">Transport</keyword>
<feature type="transmembrane region" description="Helical" evidence="9">
    <location>
        <begin position="48"/>
        <end position="67"/>
    </location>
</feature>
<dbReference type="InterPro" id="IPR055348">
    <property type="entry name" value="DctQ"/>
</dbReference>
<name>A0A179T9F3_9BACI</name>
<evidence type="ECO:0000256" key="4">
    <source>
        <dbReference type="ARBA" id="ARBA00022519"/>
    </source>
</evidence>
<comment type="similarity">
    <text evidence="8">Belongs to the TRAP transporter small permease family.</text>
</comment>
<evidence type="ECO:0000256" key="9">
    <source>
        <dbReference type="SAM" id="Phobius"/>
    </source>
</evidence>
<feature type="transmembrane region" description="Helical" evidence="9">
    <location>
        <begin position="88"/>
        <end position="108"/>
    </location>
</feature>
<keyword evidence="7 9" id="KW-0472">Membrane</keyword>
<comment type="caution">
    <text evidence="11">The sequence shown here is derived from an EMBL/GenBank/DDBJ whole genome shotgun (WGS) entry which is preliminary data.</text>
</comment>
<dbReference type="EMBL" id="LWSG01000001">
    <property type="protein sequence ID" value="OAS89042.1"/>
    <property type="molecule type" value="Genomic_DNA"/>
</dbReference>
<dbReference type="PANTHER" id="PTHR35011">
    <property type="entry name" value="2,3-DIKETO-L-GULONATE TRAP TRANSPORTER SMALL PERMEASE PROTEIN YIAM"/>
    <property type="match status" value="1"/>
</dbReference>
<evidence type="ECO:0000256" key="5">
    <source>
        <dbReference type="ARBA" id="ARBA00022692"/>
    </source>
</evidence>
<evidence type="ECO:0000256" key="3">
    <source>
        <dbReference type="ARBA" id="ARBA00022475"/>
    </source>
</evidence>
<dbReference type="OrthoDB" id="9815614at2"/>
<dbReference type="Pfam" id="PF04290">
    <property type="entry name" value="DctQ"/>
    <property type="match status" value="1"/>
</dbReference>
<keyword evidence="12" id="KW-1185">Reference proteome</keyword>
<keyword evidence="4" id="KW-0997">Cell inner membrane</keyword>
<evidence type="ECO:0000256" key="7">
    <source>
        <dbReference type="ARBA" id="ARBA00023136"/>
    </source>
</evidence>